<feature type="compositionally biased region" description="Low complexity" evidence="1">
    <location>
        <begin position="36"/>
        <end position="47"/>
    </location>
</feature>
<dbReference type="AlphaFoldDB" id="A0AA88DXV0"/>
<keyword evidence="3" id="KW-1185">Reference proteome</keyword>
<comment type="caution">
    <text evidence="2">The sequence shown here is derived from an EMBL/GenBank/DDBJ whole genome shotgun (WGS) entry which is preliminary data.</text>
</comment>
<protein>
    <submittedName>
        <fullName evidence="2">Uncharacterized protein</fullName>
    </submittedName>
</protein>
<accession>A0AA88DXV0</accession>
<evidence type="ECO:0000313" key="3">
    <source>
        <dbReference type="Proteomes" id="UP001187192"/>
    </source>
</evidence>
<name>A0AA88DXV0_FICCA</name>
<gene>
    <name evidence="2" type="ORF">TIFTF001_032822</name>
</gene>
<feature type="region of interest" description="Disordered" evidence="1">
    <location>
        <begin position="9"/>
        <end position="49"/>
    </location>
</feature>
<dbReference type="Proteomes" id="UP001187192">
    <property type="component" value="Unassembled WGS sequence"/>
</dbReference>
<reference evidence="2" key="1">
    <citation type="submission" date="2023-07" db="EMBL/GenBank/DDBJ databases">
        <title>draft genome sequence of fig (Ficus carica).</title>
        <authorList>
            <person name="Takahashi T."/>
            <person name="Nishimura K."/>
        </authorList>
    </citation>
    <scope>NUCLEOTIDE SEQUENCE</scope>
</reference>
<dbReference type="EMBL" id="BTGU01000158">
    <property type="protein sequence ID" value="GMN63746.1"/>
    <property type="molecule type" value="Genomic_DNA"/>
</dbReference>
<evidence type="ECO:0000256" key="1">
    <source>
        <dbReference type="SAM" id="MobiDB-lite"/>
    </source>
</evidence>
<feature type="compositionally biased region" description="Basic and acidic residues" evidence="1">
    <location>
        <begin position="11"/>
        <end position="28"/>
    </location>
</feature>
<evidence type="ECO:0000313" key="2">
    <source>
        <dbReference type="EMBL" id="GMN63746.1"/>
    </source>
</evidence>
<proteinExistence type="predicted"/>
<sequence length="110" mass="12166">MLPQIVIPANHDGRRWRGERRRDRDPAAKIHRGVGSSRISCSSSRTSDLVGGGCCRGARVGCDIHDRTEIVSSPSWPKKIAEVSLAISTPKLLGDLRDRRSPTSKIFHRP</sequence>
<organism evidence="2 3">
    <name type="scientific">Ficus carica</name>
    <name type="common">Common fig</name>
    <dbReference type="NCBI Taxonomy" id="3494"/>
    <lineage>
        <taxon>Eukaryota</taxon>
        <taxon>Viridiplantae</taxon>
        <taxon>Streptophyta</taxon>
        <taxon>Embryophyta</taxon>
        <taxon>Tracheophyta</taxon>
        <taxon>Spermatophyta</taxon>
        <taxon>Magnoliopsida</taxon>
        <taxon>eudicotyledons</taxon>
        <taxon>Gunneridae</taxon>
        <taxon>Pentapetalae</taxon>
        <taxon>rosids</taxon>
        <taxon>fabids</taxon>
        <taxon>Rosales</taxon>
        <taxon>Moraceae</taxon>
        <taxon>Ficeae</taxon>
        <taxon>Ficus</taxon>
    </lineage>
</organism>